<dbReference type="Gene3D" id="3.40.50.150">
    <property type="entry name" value="Vaccinia Virus protein VP39"/>
    <property type="match status" value="1"/>
</dbReference>
<dbReference type="InterPro" id="IPR050447">
    <property type="entry name" value="Erg6_SMT_methyltransf"/>
</dbReference>
<feature type="domain" description="Ribosomal RNA adenine methylase transferase N-terminal" evidence="5">
    <location>
        <begin position="60"/>
        <end position="200"/>
    </location>
</feature>
<accession>A0ABQ3V2J6</accession>
<keyword evidence="4" id="KW-1133">Transmembrane helix</keyword>
<evidence type="ECO:0000256" key="2">
    <source>
        <dbReference type="ARBA" id="ARBA00022679"/>
    </source>
</evidence>
<dbReference type="SUPFAM" id="SSF53335">
    <property type="entry name" value="S-adenosyl-L-methionine-dependent methyltransferases"/>
    <property type="match status" value="1"/>
</dbReference>
<evidence type="ECO:0000313" key="7">
    <source>
        <dbReference type="Proteomes" id="UP000654345"/>
    </source>
</evidence>
<proteinExistence type="predicted"/>
<gene>
    <name evidence="6" type="ORF">KSB_75900</name>
</gene>
<dbReference type="Proteomes" id="UP000654345">
    <property type="component" value="Unassembled WGS sequence"/>
</dbReference>
<dbReference type="InterPro" id="IPR029063">
    <property type="entry name" value="SAM-dependent_MTases_sf"/>
</dbReference>
<keyword evidence="7" id="KW-1185">Reference proteome</keyword>
<dbReference type="SMART" id="SM00650">
    <property type="entry name" value="rADc"/>
    <property type="match status" value="1"/>
</dbReference>
<organism evidence="6 7">
    <name type="scientific">Ktedonobacter robiniae</name>
    <dbReference type="NCBI Taxonomy" id="2778365"/>
    <lineage>
        <taxon>Bacteria</taxon>
        <taxon>Bacillati</taxon>
        <taxon>Chloroflexota</taxon>
        <taxon>Ktedonobacteria</taxon>
        <taxon>Ktedonobacterales</taxon>
        <taxon>Ktedonobacteraceae</taxon>
        <taxon>Ktedonobacter</taxon>
    </lineage>
</organism>
<sequence length="232" mass="25450">MRLFAVRWLRGLGIVLLCLVSIFITGQVFLRIRRRLHPEPMPPEIAPYLDAPLRRKLFGSPEHIVECAGVLPGMRVLEIGPGPGLFTTVLARRVAAGKSSGSVTCVEVQSKMIELLHQRLEREEVGNVEIIQADGCHMPLPEGSFDMVFLVTVVGELPYPVAFFRECARVLKVGGVVSVTEQLCDPDFCLPGMVRRCAEAAGLEDAGYVGIPWWSYTASYRNTAPGSVVSSQ</sequence>
<dbReference type="EMBL" id="BNJG01000003">
    <property type="protein sequence ID" value="GHO59115.1"/>
    <property type="molecule type" value="Genomic_DNA"/>
</dbReference>
<dbReference type="InterPro" id="IPR013216">
    <property type="entry name" value="Methyltransf_11"/>
</dbReference>
<keyword evidence="1 6" id="KW-0489">Methyltransferase</keyword>
<dbReference type="InterPro" id="IPR020598">
    <property type="entry name" value="rRNA_Ade_methylase_Trfase_N"/>
</dbReference>
<keyword evidence="4" id="KW-0472">Membrane</keyword>
<dbReference type="PANTHER" id="PTHR44068:SF11">
    <property type="entry name" value="GERANYL DIPHOSPHATE 2-C-METHYLTRANSFERASE"/>
    <property type="match status" value="1"/>
</dbReference>
<dbReference type="CDD" id="cd02440">
    <property type="entry name" value="AdoMet_MTases"/>
    <property type="match status" value="1"/>
</dbReference>
<comment type="caution">
    <text evidence="6">The sequence shown here is derived from an EMBL/GenBank/DDBJ whole genome shotgun (WGS) entry which is preliminary data.</text>
</comment>
<keyword evidence="3" id="KW-0949">S-adenosyl-L-methionine</keyword>
<reference evidence="6 7" key="1">
    <citation type="journal article" date="2021" name="Int. J. Syst. Evol. Microbiol.">
        <title>Reticulibacter mediterranei gen. nov., sp. nov., within the new family Reticulibacteraceae fam. nov., and Ktedonospora formicarum gen. nov., sp. nov., Ktedonobacter robiniae sp. nov., Dictyobacter formicarum sp. nov. and Dictyobacter arantiisoli sp. nov., belonging to the class Ktedonobacteria.</title>
        <authorList>
            <person name="Yabe S."/>
            <person name="Zheng Y."/>
            <person name="Wang C.M."/>
            <person name="Sakai Y."/>
            <person name="Abe K."/>
            <person name="Yokota A."/>
            <person name="Donadio S."/>
            <person name="Cavaletti L."/>
            <person name="Monciardini P."/>
        </authorList>
    </citation>
    <scope>NUCLEOTIDE SEQUENCE [LARGE SCALE GENOMIC DNA]</scope>
    <source>
        <strain evidence="6 7">SOSP1-30</strain>
    </source>
</reference>
<feature type="transmembrane region" description="Helical" evidence="4">
    <location>
        <begin position="12"/>
        <end position="32"/>
    </location>
</feature>
<evidence type="ECO:0000256" key="1">
    <source>
        <dbReference type="ARBA" id="ARBA00022603"/>
    </source>
</evidence>
<evidence type="ECO:0000259" key="5">
    <source>
        <dbReference type="SMART" id="SM00650"/>
    </source>
</evidence>
<evidence type="ECO:0000256" key="4">
    <source>
        <dbReference type="SAM" id="Phobius"/>
    </source>
</evidence>
<dbReference type="Pfam" id="PF08241">
    <property type="entry name" value="Methyltransf_11"/>
    <property type="match status" value="1"/>
</dbReference>
<protein>
    <submittedName>
        <fullName evidence="6">Menaquinone biosynthesis methyltransferase</fullName>
    </submittedName>
</protein>
<evidence type="ECO:0000313" key="6">
    <source>
        <dbReference type="EMBL" id="GHO59115.1"/>
    </source>
</evidence>
<dbReference type="GO" id="GO:0032259">
    <property type="term" value="P:methylation"/>
    <property type="evidence" value="ECO:0007669"/>
    <property type="project" value="UniProtKB-KW"/>
</dbReference>
<keyword evidence="2" id="KW-0808">Transferase</keyword>
<dbReference type="GO" id="GO:0008168">
    <property type="term" value="F:methyltransferase activity"/>
    <property type="evidence" value="ECO:0007669"/>
    <property type="project" value="UniProtKB-KW"/>
</dbReference>
<name>A0ABQ3V2J6_9CHLR</name>
<dbReference type="PANTHER" id="PTHR44068">
    <property type="entry name" value="ZGC:194242"/>
    <property type="match status" value="1"/>
</dbReference>
<keyword evidence="4" id="KW-0812">Transmembrane</keyword>
<evidence type="ECO:0000256" key="3">
    <source>
        <dbReference type="ARBA" id="ARBA00022691"/>
    </source>
</evidence>
<dbReference type="RefSeq" id="WP_201375325.1">
    <property type="nucleotide sequence ID" value="NZ_BNJG01000003.1"/>
</dbReference>